<feature type="transmembrane region" description="Helical" evidence="9">
    <location>
        <begin position="478"/>
        <end position="499"/>
    </location>
</feature>
<feature type="transmembrane region" description="Helical" evidence="9">
    <location>
        <begin position="437"/>
        <end position="458"/>
    </location>
</feature>
<feature type="transmembrane region" description="Helical" evidence="9">
    <location>
        <begin position="269"/>
        <end position="289"/>
    </location>
</feature>
<dbReference type="InterPro" id="IPR011701">
    <property type="entry name" value="MFS"/>
</dbReference>
<dbReference type="RefSeq" id="WP_274041980.1">
    <property type="nucleotide sequence ID" value="NZ_JANCPR020000021.1"/>
</dbReference>
<accession>A0ABT7A1G7</accession>
<keyword evidence="7" id="KW-0046">Antibiotic resistance</keyword>
<proteinExistence type="predicted"/>
<evidence type="ECO:0000313" key="11">
    <source>
        <dbReference type="EMBL" id="MDJ1134458.1"/>
    </source>
</evidence>
<evidence type="ECO:0000256" key="9">
    <source>
        <dbReference type="SAM" id="Phobius"/>
    </source>
</evidence>
<evidence type="ECO:0000313" key="12">
    <source>
        <dbReference type="Proteomes" id="UP001214441"/>
    </source>
</evidence>
<dbReference type="Pfam" id="PF07690">
    <property type="entry name" value="MFS_1"/>
    <property type="match status" value="1"/>
</dbReference>
<dbReference type="CDD" id="cd17321">
    <property type="entry name" value="MFS_MMR_MDR_like"/>
    <property type="match status" value="1"/>
</dbReference>
<name>A0ABT7A1G7_9ACTN</name>
<evidence type="ECO:0000256" key="3">
    <source>
        <dbReference type="ARBA" id="ARBA00022475"/>
    </source>
</evidence>
<gene>
    <name evidence="11" type="ORF">NMN56_021305</name>
</gene>
<dbReference type="PROSITE" id="PS50850">
    <property type="entry name" value="MFS"/>
    <property type="match status" value="1"/>
</dbReference>
<evidence type="ECO:0000256" key="2">
    <source>
        <dbReference type="ARBA" id="ARBA00022448"/>
    </source>
</evidence>
<keyword evidence="12" id="KW-1185">Reference proteome</keyword>
<dbReference type="EMBL" id="JANCPR020000021">
    <property type="protein sequence ID" value="MDJ1134458.1"/>
    <property type="molecule type" value="Genomic_DNA"/>
</dbReference>
<dbReference type="PROSITE" id="PS00216">
    <property type="entry name" value="SUGAR_TRANSPORT_1"/>
    <property type="match status" value="1"/>
</dbReference>
<dbReference type="Proteomes" id="UP001214441">
    <property type="component" value="Unassembled WGS sequence"/>
</dbReference>
<dbReference type="Gene3D" id="1.20.1250.20">
    <property type="entry name" value="MFS general substrate transporter like domains"/>
    <property type="match status" value="1"/>
</dbReference>
<dbReference type="InterPro" id="IPR036259">
    <property type="entry name" value="MFS_trans_sf"/>
</dbReference>
<dbReference type="InterPro" id="IPR020846">
    <property type="entry name" value="MFS_dom"/>
</dbReference>
<feature type="transmembrane region" description="Helical" evidence="9">
    <location>
        <begin position="185"/>
        <end position="205"/>
    </location>
</feature>
<feature type="transmembrane region" description="Helical" evidence="9">
    <location>
        <begin position="155"/>
        <end position="173"/>
    </location>
</feature>
<keyword evidence="3" id="KW-1003">Cell membrane</keyword>
<feature type="transmembrane region" description="Helical" evidence="9">
    <location>
        <begin position="348"/>
        <end position="365"/>
    </location>
</feature>
<dbReference type="SUPFAM" id="SSF103473">
    <property type="entry name" value="MFS general substrate transporter"/>
    <property type="match status" value="1"/>
</dbReference>
<dbReference type="PANTHER" id="PTHR42718">
    <property type="entry name" value="MAJOR FACILITATOR SUPERFAMILY MULTIDRUG TRANSPORTER MFSC"/>
    <property type="match status" value="1"/>
</dbReference>
<feature type="region of interest" description="Disordered" evidence="8">
    <location>
        <begin position="1"/>
        <end position="22"/>
    </location>
</feature>
<feature type="transmembrane region" description="Helical" evidence="9">
    <location>
        <begin position="243"/>
        <end position="263"/>
    </location>
</feature>
<evidence type="ECO:0000256" key="8">
    <source>
        <dbReference type="SAM" id="MobiDB-lite"/>
    </source>
</evidence>
<comment type="subcellular location">
    <subcellularLocation>
        <location evidence="1">Cell membrane</location>
        <topology evidence="1">Multi-pass membrane protein</topology>
    </subcellularLocation>
</comment>
<reference evidence="11 12" key="1">
    <citation type="submission" date="2023-05" db="EMBL/GenBank/DDBJ databases">
        <title>Streptantibioticus silvisoli sp. nov., acidotolerant actinomycetes 1 from pine litter.</title>
        <authorList>
            <person name="Swiecimska M."/>
            <person name="Golinska P."/>
            <person name="Sangal V."/>
            <person name="Wachnowicz B."/>
            <person name="Goodfellow M."/>
        </authorList>
    </citation>
    <scope>NUCLEOTIDE SEQUENCE [LARGE SCALE GENOMIC DNA]</scope>
    <source>
        <strain evidence="11 12">DSM 42109</strain>
    </source>
</reference>
<evidence type="ECO:0000256" key="1">
    <source>
        <dbReference type="ARBA" id="ARBA00004651"/>
    </source>
</evidence>
<evidence type="ECO:0000256" key="7">
    <source>
        <dbReference type="ARBA" id="ARBA00023251"/>
    </source>
</evidence>
<dbReference type="Gene3D" id="1.20.1720.10">
    <property type="entry name" value="Multidrug resistance protein D"/>
    <property type="match status" value="1"/>
</dbReference>
<evidence type="ECO:0000256" key="5">
    <source>
        <dbReference type="ARBA" id="ARBA00022989"/>
    </source>
</evidence>
<keyword evidence="5 9" id="KW-1133">Transmembrane helix</keyword>
<dbReference type="PANTHER" id="PTHR42718:SF46">
    <property type="entry name" value="BLR6921 PROTEIN"/>
    <property type="match status" value="1"/>
</dbReference>
<dbReference type="InterPro" id="IPR005829">
    <property type="entry name" value="Sugar_transporter_CS"/>
</dbReference>
<keyword evidence="4 9" id="KW-0812">Transmembrane</keyword>
<keyword evidence="6 9" id="KW-0472">Membrane</keyword>
<feature type="transmembrane region" description="Helical" evidence="9">
    <location>
        <begin position="211"/>
        <end position="231"/>
    </location>
</feature>
<feature type="compositionally biased region" description="Low complexity" evidence="8">
    <location>
        <begin position="13"/>
        <end position="22"/>
    </location>
</feature>
<evidence type="ECO:0000259" key="10">
    <source>
        <dbReference type="PROSITE" id="PS50850"/>
    </source>
</evidence>
<comment type="caution">
    <text evidence="11">The sequence shown here is derived from an EMBL/GenBank/DDBJ whole genome shotgun (WGS) entry which is preliminary data.</text>
</comment>
<feature type="transmembrane region" description="Helical" evidence="9">
    <location>
        <begin position="124"/>
        <end position="149"/>
    </location>
</feature>
<organism evidence="11 12">
    <name type="scientific">Streptomyces iconiensis</name>
    <dbReference type="NCBI Taxonomy" id="1384038"/>
    <lineage>
        <taxon>Bacteria</taxon>
        <taxon>Bacillati</taxon>
        <taxon>Actinomycetota</taxon>
        <taxon>Actinomycetes</taxon>
        <taxon>Kitasatosporales</taxon>
        <taxon>Streptomycetaceae</taxon>
        <taxon>Streptomyces</taxon>
    </lineage>
</organism>
<feature type="transmembrane region" description="Helical" evidence="9">
    <location>
        <begin position="377"/>
        <end position="395"/>
    </location>
</feature>
<sequence length="512" mass="51760">MQQRTDEPVPTPGASAGNAATGAAGAATSAATGASATGALPKAPTRDGPASVPGALALLVLCASHFMDAIDLSDVGVALPAIQHDLGMTSASLQWIVSAYALGYGGFLLLGGRAADLFGRRRTFMAAVAVFAVVSVLGALAPNGALLIAARLVKGIAAGFLAPAALSLITTGWPEGPQRGRALGWYATAGASGFISGLVLGGVLTEISWRLVFALPVPIAAAALLAGRRLLPADPPVTTRGKIDLPGALTATGGLVTLVYALAQAPEHGWGSVRTVVLFAAAALLLALFPRIEARSRRPLVPLLFLKRRSTAGTNLTIFAMWGAYTSFAFLATLYLQNVLHWTPLQTAGAFVPLGLVNGALAPFAGRLAARFGAHRMIGAGMLLLAASYALFFRIGPDSAFLTVVLPVMALNGLGTAATFPALNMSAVAGVPDRDQGLAGALLNTSMQIGGAVVLAVVTAVVEAGQRANGGGDPLAGYAPGTAVIVGTVLAGLGATLLIRHRRPNSPSRNAT</sequence>
<evidence type="ECO:0000256" key="4">
    <source>
        <dbReference type="ARBA" id="ARBA00022692"/>
    </source>
</evidence>
<feature type="transmembrane region" description="Helical" evidence="9">
    <location>
        <begin position="316"/>
        <end position="336"/>
    </location>
</feature>
<protein>
    <submittedName>
        <fullName evidence="11">MFS transporter</fullName>
    </submittedName>
</protein>
<feature type="transmembrane region" description="Helical" evidence="9">
    <location>
        <begin position="401"/>
        <end position="425"/>
    </location>
</feature>
<feature type="domain" description="Major facilitator superfamily (MFS) profile" evidence="10">
    <location>
        <begin position="57"/>
        <end position="506"/>
    </location>
</feature>
<keyword evidence="2" id="KW-0813">Transport</keyword>
<feature type="transmembrane region" description="Helical" evidence="9">
    <location>
        <begin position="93"/>
        <end position="112"/>
    </location>
</feature>
<evidence type="ECO:0000256" key="6">
    <source>
        <dbReference type="ARBA" id="ARBA00023136"/>
    </source>
</evidence>